<sequence>MDNTRHVKKVLKWTQGTRKPGRSKGTWRRDIAAEIKRHSYTWNQIEKIAKDRTSLRSLVDALYVQNMKRIKVCVLALTLDFLPDADNKDEVELVEEVDPDEDKYFERAVLLTIWV</sequence>
<dbReference type="AlphaFoldDB" id="A0A8B6E2C1"/>
<dbReference type="Proteomes" id="UP000596742">
    <property type="component" value="Unassembled WGS sequence"/>
</dbReference>
<gene>
    <name evidence="1" type="ORF">MGAL_10B002200</name>
</gene>
<evidence type="ECO:0000313" key="1">
    <source>
        <dbReference type="EMBL" id="VDI28605.1"/>
    </source>
</evidence>
<keyword evidence="2" id="KW-1185">Reference proteome</keyword>
<dbReference type="EMBL" id="UYJE01004510">
    <property type="protein sequence ID" value="VDI28605.1"/>
    <property type="molecule type" value="Genomic_DNA"/>
</dbReference>
<protein>
    <submittedName>
        <fullName evidence="1">Uncharacterized protein</fullName>
    </submittedName>
</protein>
<name>A0A8B6E2C1_MYTGA</name>
<organism evidence="1 2">
    <name type="scientific">Mytilus galloprovincialis</name>
    <name type="common">Mediterranean mussel</name>
    <dbReference type="NCBI Taxonomy" id="29158"/>
    <lineage>
        <taxon>Eukaryota</taxon>
        <taxon>Metazoa</taxon>
        <taxon>Spiralia</taxon>
        <taxon>Lophotrochozoa</taxon>
        <taxon>Mollusca</taxon>
        <taxon>Bivalvia</taxon>
        <taxon>Autobranchia</taxon>
        <taxon>Pteriomorphia</taxon>
        <taxon>Mytilida</taxon>
        <taxon>Mytiloidea</taxon>
        <taxon>Mytilidae</taxon>
        <taxon>Mytilinae</taxon>
        <taxon>Mytilus</taxon>
    </lineage>
</organism>
<accession>A0A8B6E2C1</accession>
<proteinExistence type="predicted"/>
<reference evidence="1" key="1">
    <citation type="submission" date="2018-11" db="EMBL/GenBank/DDBJ databases">
        <authorList>
            <person name="Alioto T."/>
            <person name="Alioto T."/>
        </authorList>
    </citation>
    <scope>NUCLEOTIDE SEQUENCE</scope>
</reference>
<comment type="caution">
    <text evidence="1">The sequence shown here is derived from an EMBL/GenBank/DDBJ whole genome shotgun (WGS) entry which is preliminary data.</text>
</comment>
<evidence type="ECO:0000313" key="2">
    <source>
        <dbReference type="Proteomes" id="UP000596742"/>
    </source>
</evidence>